<accession>A0ABR3EJD2</accession>
<gene>
    <name evidence="2" type="ORF">V5O48_019086</name>
</gene>
<feature type="region of interest" description="Disordered" evidence="1">
    <location>
        <begin position="97"/>
        <end position="141"/>
    </location>
</feature>
<keyword evidence="3" id="KW-1185">Reference proteome</keyword>
<protein>
    <submittedName>
        <fullName evidence="2">Uncharacterized protein</fullName>
    </submittedName>
</protein>
<organism evidence="2 3">
    <name type="scientific">Marasmius crinis-equi</name>
    <dbReference type="NCBI Taxonomy" id="585013"/>
    <lineage>
        <taxon>Eukaryota</taxon>
        <taxon>Fungi</taxon>
        <taxon>Dikarya</taxon>
        <taxon>Basidiomycota</taxon>
        <taxon>Agaricomycotina</taxon>
        <taxon>Agaricomycetes</taxon>
        <taxon>Agaricomycetidae</taxon>
        <taxon>Agaricales</taxon>
        <taxon>Marasmiineae</taxon>
        <taxon>Marasmiaceae</taxon>
        <taxon>Marasmius</taxon>
    </lineage>
</organism>
<evidence type="ECO:0000256" key="1">
    <source>
        <dbReference type="SAM" id="MobiDB-lite"/>
    </source>
</evidence>
<name>A0ABR3EJD2_9AGAR</name>
<feature type="non-terminal residue" evidence="2">
    <location>
        <position position="141"/>
    </location>
</feature>
<dbReference type="Proteomes" id="UP001465976">
    <property type="component" value="Unassembled WGS sequence"/>
</dbReference>
<sequence length="141" mass="16094">MKEFLDTNEETISVGVGDDTFINTQPWSVIKGFRDFTFTAGYQLVNAAKFLSNEWIDISHLREYLQNRPPATPPIKSEPILDRLPDERVKPEPVDAKVLFGPNKPAHSRRYNTIQEDGHEVLEILSSDEEEEEQPPPGCKE</sequence>
<reference evidence="2 3" key="1">
    <citation type="submission" date="2024-02" db="EMBL/GenBank/DDBJ databases">
        <title>A draft genome for the cacao thread blight pathogen Marasmius crinis-equi.</title>
        <authorList>
            <person name="Cohen S.P."/>
            <person name="Baruah I.K."/>
            <person name="Amoako-Attah I."/>
            <person name="Bukari Y."/>
            <person name="Meinhardt L.W."/>
            <person name="Bailey B.A."/>
        </authorList>
    </citation>
    <scope>NUCLEOTIDE SEQUENCE [LARGE SCALE GENOMIC DNA]</scope>
    <source>
        <strain evidence="2 3">GH-76</strain>
    </source>
</reference>
<evidence type="ECO:0000313" key="2">
    <source>
        <dbReference type="EMBL" id="KAL0562992.1"/>
    </source>
</evidence>
<dbReference type="EMBL" id="JBAHYK010004100">
    <property type="protein sequence ID" value="KAL0562992.1"/>
    <property type="molecule type" value="Genomic_DNA"/>
</dbReference>
<evidence type="ECO:0000313" key="3">
    <source>
        <dbReference type="Proteomes" id="UP001465976"/>
    </source>
</evidence>
<proteinExistence type="predicted"/>
<comment type="caution">
    <text evidence="2">The sequence shown here is derived from an EMBL/GenBank/DDBJ whole genome shotgun (WGS) entry which is preliminary data.</text>
</comment>